<dbReference type="GO" id="GO:0005886">
    <property type="term" value="C:plasma membrane"/>
    <property type="evidence" value="ECO:0007669"/>
    <property type="project" value="UniProtKB-SubCell"/>
</dbReference>
<evidence type="ECO:0000256" key="1">
    <source>
        <dbReference type="ARBA" id="ARBA00004651"/>
    </source>
</evidence>
<dbReference type="Proteomes" id="UP000182888">
    <property type="component" value="Unassembled WGS sequence"/>
</dbReference>
<keyword evidence="7 8" id="KW-0472">Membrane</keyword>
<dbReference type="InterPro" id="IPR001851">
    <property type="entry name" value="ABC_transp_permease"/>
</dbReference>
<keyword evidence="2" id="KW-0813">Transport</keyword>
<dbReference type="CDD" id="cd06579">
    <property type="entry name" value="TM_PBP1_transp_AraH_like"/>
    <property type="match status" value="1"/>
</dbReference>
<keyword evidence="5 8" id="KW-0812">Transmembrane</keyword>
<organism evidence="9 10">
    <name type="scientific">Mesorhizobium plurifarium</name>
    <dbReference type="NCBI Taxonomy" id="69974"/>
    <lineage>
        <taxon>Bacteria</taxon>
        <taxon>Pseudomonadati</taxon>
        <taxon>Pseudomonadota</taxon>
        <taxon>Alphaproteobacteria</taxon>
        <taxon>Hyphomicrobiales</taxon>
        <taxon>Phyllobacteriaceae</taxon>
        <taxon>Mesorhizobium</taxon>
    </lineage>
</organism>
<feature type="transmembrane region" description="Helical" evidence="8">
    <location>
        <begin position="124"/>
        <end position="143"/>
    </location>
</feature>
<evidence type="ECO:0000256" key="8">
    <source>
        <dbReference type="SAM" id="Phobius"/>
    </source>
</evidence>
<proteinExistence type="predicted"/>
<sequence>MSASASRYLKAFHFSQEKIVFTIAVTLFLVFAATLKGFLQADNLLSLVRSVSILGMLGIGMALTIIGRGIDLSIVATMAISVAWMLTLANSGTPLGIALLYGLCLCLAVGLANGLLIAYVEIPALFATLAMGLVVYGFGRYFLVANDVTFMPATATSFKAIGSGRVLGIPNPVLLFALFSFIAYLFLRKTRPGRFIFAMGDNPLTARVAGVPVRPMMVVQYVISSLIGFVAGIITATAVSAMNARVANSTLVYDIILVAVIGGVGLSGGKGGVRNVIVGTLLIGILLNGMTIMDIPYTIQNIVKSCILLVAIVADSIVNPRDEQTSQQGDI</sequence>
<keyword evidence="3" id="KW-1003">Cell membrane</keyword>
<gene>
    <name evidence="9" type="ORF">MPL1032_240292</name>
</gene>
<reference evidence="10" key="1">
    <citation type="submission" date="2014-08" db="EMBL/GenBank/DDBJ databases">
        <authorList>
            <person name="Edwards T."/>
        </authorList>
    </citation>
    <scope>NUCLEOTIDE SEQUENCE [LARGE SCALE GENOMIC DNA]</scope>
</reference>
<dbReference type="AlphaFoldDB" id="A0A0K2W1I7"/>
<protein>
    <submittedName>
        <fullName evidence="9">Inner-membrane translocator</fullName>
    </submittedName>
</protein>
<feature type="transmembrane region" description="Helical" evidence="8">
    <location>
        <begin position="95"/>
        <end position="117"/>
    </location>
</feature>
<feature type="transmembrane region" description="Helical" evidence="8">
    <location>
        <begin position="218"/>
        <end position="239"/>
    </location>
</feature>
<feature type="transmembrane region" description="Helical" evidence="8">
    <location>
        <begin position="45"/>
        <end position="65"/>
    </location>
</feature>
<evidence type="ECO:0000256" key="7">
    <source>
        <dbReference type="ARBA" id="ARBA00023136"/>
    </source>
</evidence>
<evidence type="ECO:0000256" key="5">
    <source>
        <dbReference type="ARBA" id="ARBA00022692"/>
    </source>
</evidence>
<evidence type="ECO:0000256" key="3">
    <source>
        <dbReference type="ARBA" id="ARBA00022475"/>
    </source>
</evidence>
<dbReference type="PANTHER" id="PTHR32196">
    <property type="entry name" value="ABC TRANSPORTER PERMEASE PROTEIN YPHD-RELATED-RELATED"/>
    <property type="match status" value="1"/>
</dbReference>
<name>A0A0K2W1I7_MESPL</name>
<evidence type="ECO:0000313" key="9">
    <source>
        <dbReference type="EMBL" id="CDX58858.1"/>
    </source>
</evidence>
<dbReference type="Pfam" id="PF02653">
    <property type="entry name" value="BPD_transp_2"/>
    <property type="match status" value="1"/>
</dbReference>
<evidence type="ECO:0000256" key="4">
    <source>
        <dbReference type="ARBA" id="ARBA00022519"/>
    </source>
</evidence>
<dbReference type="GO" id="GO:0022857">
    <property type="term" value="F:transmembrane transporter activity"/>
    <property type="evidence" value="ECO:0007669"/>
    <property type="project" value="InterPro"/>
</dbReference>
<feature type="transmembrane region" description="Helical" evidence="8">
    <location>
        <begin position="20"/>
        <end position="39"/>
    </location>
</feature>
<accession>A0A0K2W1I7</accession>
<dbReference type="EMBL" id="CCND01000017">
    <property type="protein sequence ID" value="CDX58858.1"/>
    <property type="molecule type" value="Genomic_DNA"/>
</dbReference>
<keyword evidence="4" id="KW-0997">Cell inner membrane</keyword>
<evidence type="ECO:0000256" key="6">
    <source>
        <dbReference type="ARBA" id="ARBA00022989"/>
    </source>
</evidence>
<evidence type="ECO:0000313" key="10">
    <source>
        <dbReference type="Proteomes" id="UP000182888"/>
    </source>
</evidence>
<evidence type="ECO:0000256" key="2">
    <source>
        <dbReference type="ARBA" id="ARBA00022448"/>
    </source>
</evidence>
<keyword evidence="6 8" id="KW-1133">Transmembrane helix</keyword>
<feature type="transmembrane region" description="Helical" evidence="8">
    <location>
        <begin position="169"/>
        <end position="187"/>
    </location>
</feature>
<feature type="transmembrane region" description="Helical" evidence="8">
    <location>
        <begin position="72"/>
        <end position="89"/>
    </location>
</feature>
<feature type="transmembrane region" description="Helical" evidence="8">
    <location>
        <begin position="276"/>
        <end position="293"/>
    </location>
</feature>
<feature type="transmembrane region" description="Helical" evidence="8">
    <location>
        <begin position="251"/>
        <end position="269"/>
    </location>
</feature>
<dbReference type="PANTHER" id="PTHR32196:SF21">
    <property type="entry name" value="ABC TRANSPORTER PERMEASE PROTEIN YPHD-RELATED"/>
    <property type="match status" value="1"/>
</dbReference>
<comment type="subcellular location">
    <subcellularLocation>
        <location evidence="1">Cell membrane</location>
        <topology evidence="1">Multi-pass membrane protein</topology>
    </subcellularLocation>
</comment>